<reference evidence="3" key="2">
    <citation type="submission" date="2022-06" db="UniProtKB">
        <authorList>
            <consortium name="EnsemblMetazoa"/>
        </authorList>
    </citation>
    <scope>IDENTIFICATION</scope>
    <source>
        <strain evidence="3">PS312</strain>
    </source>
</reference>
<proteinExistence type="predicted"/>
<keyword evidence="4" id="KW-1185">Reference proteome</keyword>
<feature type="compositionally biased region" description="Basic and acidic residues" evidence="1">
    <location>
        <begin position="1"/>
        <end position="13"/>
    </location>
</feature>
<keyword evidence="2" id="KW-0472">Membrane</keyword>
<dbReference type="Proteomes" id="UP000005239">
    <property type="component" value="Unassembled WGS sequence"/>
</dbReference>
<keyword evidence="2" id="KW-1133">Transmembrane helix</keyword>
<accession>A0A8R1Y974</accession>
<keyword evidence="2" id="KW-0812">Transmembrane</keyword>
<reference evidence="4" key="1">
    <citation type="journal article" date="2008" name="Nat. Genet.">
        <title>The Pristionchus pacificus genome provides a unique perspective on nematode lifestyle and parasitism.</title>
        <authorList>
            <person name="Dieterich C."/>
            <person name="Clifton S.W."/>
            <person name="Schuster L.N."/>
            <person name="Chinwalla A."/>
            <person name="Delehaunty K."/>
            <person name="Dinkelacker I."/>
            <person name="Fulton L."/>
            <person name="Fulton R."/>
            <person name="Godfrey J."/>
            <person name="Minx P."/>
            <person name="Mitreva M."/>
            <person name="Roeseler W."/>
            <person name="Tian H."/>
            <person name="Witte H."/>
            <person name="Yang S.P."/>
            <person name="Wilson R.K."/>
            <person name="Sommer R.J."/>
        </authorList>
    </citation>
    <scope>NUCLEOTIDE SEQUENCE [LARGE SCALE GENOMIC DNA]</scope>
    <source>
        <strain evidence="4">PS312</strain>
    </source>
</reference>
<dbReference type="AlphaFoldDB" id="A0A454XPL6"/>
<evidence type="ECO:0000256" key="2">
    <source>
        <dbReference type="SAM" id="Phobius"/>
    </source>
</evidence>
<sequence>MWTRSSDDSKDIRGSGYKTPVDAREPKQHDCYAPSKEKPTKEKMIFSYGCTTATILEFSSVTALVNAK</sequence>
<feature type="transmembrane region" description="Helical" evidence="2">
    <location>
        <begin position="45"/>
        <end position="65"/>
    </location>
</feature>
<evidence type="ECO:0000313" key="4">
    <source>
        <dbReference type="Proteomes" id="UP000005239"/>
    </source>
</evidence>
<organism evidence="3 4">
    <name type="scientific">Pristionchus pacificus</name>
    <name type="common">Parasitic nematode worm</name>
    <dbReference type="NCBI Taxonomy" id="54126"/>
    <lineage>
        <taxon>Eukaryota</taxon>
        <taxon>Metazoa</taxon>
        <taxon>Ecdysozoa</taxon>
        <taxon>Nematoda</taxon>
        <taxon>Chromadorea</taxon>
        <taxon>Rhabditida</taxon>
        <taxon>Rhabditina</taxon>
        <taxon>Diplogasteromorpha</taxon>
        <taxon>Diplogasteroidea</taxon>
        <taxon>Neodiplogasteridae</taxon>
        <taxon>Pristionchus</taxon>
    </lineage>
</organism>
<name>A0A454XPL6_PRIPA</name>
<feature type="region of interest" description="Disordered" evidence="1">
    <location>
        <begin position="1"/>
        <end position="39"/>
    </location>
</feature>
<accession>A0A454XPL6</accession>
<protein>
    <submittedName>
        <fullName evidence="3">Uncharacterized protein</fullName>
    </submittedName>
</protein>
<feature type="compositionally biased region" description="Basic and acidic residues" evidence="1">
    <location>
        <begin position="21"/>
        <end position="39"/>
    </location>
</feature>
<evidence type="ECO:0000313" key="3">
    <source>
        <dbReference type="EnsemblMetazoa" id="PPA03614.1"/>
    </source>
</evidence>
<dbReference type="EnsemblMetazoa" id="PPA03614.1">
    <property type="protein sequence ID" value="PPA03614.1"/>
    <property type="gene ID" value="WBGene00093168"/>
</dbReference>
<gene>
    <name evidence="3" type="primary">WBGene00093168</name>
</gene>
<evidence type="ECO:0000256" key="1">
    <source>
        <dbReference type="SAM" id="MobiDB-lite"/>
    </source>
</evidence>